<protein>
    <submittedName>
        <fullName evidence="2">Uncharacterized protein</fullName>
    </submittedName>
</protein>
<sequence>MPVTMCEEPAPKILLRMVAYKKGYLRSCTFRKEELKCTILCSFYQGRSCKNVAPIVLDEEDEDVDDPTPYDDPPPPPENIVPPLLLCRTDLDWMKPSSSKSATF</sequence>
<gene>
    <name evidence="2" type="ORF">PSYICH_LOCUS10245</name>
</gene>
<reference evidence="2" key="1">
    <citation type="submission" date="2022-01" db="EMBL/GenBank/DDBJ databases">
        <authorList>
            <person name="King R."/>
        </authorList>
    </citation>
    <scope>NUCLEOTIDE SEQUENCE</scope>
</reference>
<accession>A0A9P0D0U1</accession>
<feature type="compositionally biased region" description="Acidic residues" evidence="1">
    <location>
        <begin position="58"/>
        <end position="69"/>
    </location>
</feature>
<evidence type="ECO:0000256" key="1">
    <source>
        <dbReference type="SAM" id="MobiDB-lite"/>
    </source>
</evidence>
<dbReference type="EMBL" id="OV651816">
    <property type="protein sequence ID" value="CAH1109995.1"/>
    <property type="molecule type" value="Genomic_DNA"/>
</dbReference>
<proteinExistence type="predicted"/>
<evidence type="ECO:0000313" key="2">
    <source>
        <dbReference type="EMBL" id="CAH1109995.1"/>
    </source>
</evidence>
<feature type="region of interest" description="Disordered" evidence="1">
    <location>
        <begin position="58"/>
        <end position="81"/>
    </location>
</feature>
<organism evidence="2 3">
    <name type="scientific">Psylliodes chrysocephalus</name>
    <dbReference type="NCBI Taxonomy" id="3402493"/>
    <lineage>
        <taxon>Eukaryota</taxon>
        <taxon>Metazoa</taxon>
        <taxon>Ecdysozoa</taxon>
        <taxon>Arthropoda</taxon>
        <taxon>Hexapoda</taxon>
        <taxon>Insecta</taxon>
        <taxon>Pterygota</taxon>
        <taxon>Neoptera</taxon>
        <taxon>Endopterygota</taxon>
        <taxon>Coleoptera</taxon>
        <taxon>Polyphaga</taxon>
        <taxon>Cucujiformia</taxon>
        <taxon>Chrysomeloidea</taxon>
        <taxon>Chrysomelidae</taxon>
        <taxon>Galerucinae</taxon>
        <taxon>Alticini</taxon>
        <taxon>Psylliodes</taxon>
    </lineage>
</organism>
<dbReference type="Proteomes" id="UP001153636">
    <property type="component" value="Chromosome 4"/>
</dbReference>
<dbReference type="AlphaFoldDB" id="A0A9P0D0U1"/>
<name>A0A9P0D0U1_9CUCU</name>
<feature type="compositionally biased region" description="Pro residues" evidence="1">
    <location>
        <begin position="70"/>
        <end position="80"/>
    </location>
</feature>
<keyword evidence="3" id="KW-1185">Reference proteome</keyword>
<evidence type="ECO:0000313" key="3">
    <source>
        <dbReference type="Proteomes" id="UP001153636"/>
    </source>
</evidence>